<evidence type="ECO:0000256" key="1">
    <source>
        <dbReference type="ARBA" id="ARBA00010116"/>
    </source>
</evidence>
<dbReference type="Pfam" id="PF11924">
    <property type="entry name" value="IAT_beta"/>
    <property type="match status" value="1"/>
</dbReference>
<gene>
    <name evidence="3" type="ORF">ALOHA_HF1012C08.0018</name>
</gene>
<dbReference type="InterPro" id="IPR024519">
    <property type="entry name" value="IAT_beta"/>
</dbReference>
<reference evidence="3" key="1">
    <citation type="journal article" date="2007" name="Environ. Microbiol.">
        <title>Proteorhodopsin photosystem gene clusters exhibit co-evolutionary trends and shared ancestry among diverse marine microbial phyla.</title>
        <authorList>
            <person name="McCarren J."/>
            <person name="Delong E.F."/>
        </authorList>
    </citation>
    <scope>NUCLEOTIDE SEQUENCE</scope>
</reference>
<dbReference type="AlphaFoldDB" id="A4GJL9"/>
<protein>
    <submittedName>
        <fullName evidence="3">Possible adhesin/invasin</fullName>
    </submittedName>
</protein>
<organism evidence="3">
    <name type="scientific">uncultured marine bacterium HF10_12C08</name>
    <dbReference type="NCBI Taxonomy" id="415444"/>
    <lineage>
        <taxon>Bacteria</taxon>
        <taxon>environmental samples</taxon>
    </lineage>
</organism>
<dbReference type="InterPro" id="IPR038177">
    <property type="entry name" value="IAT_beta_sf"/>
</dbReference>
<proteinExistence type="inferred from homology"/>
<feature type="domain" description="Inverse autotransporter beta-domain" evidence="2">
    <location>
        <begin position="52"/>
        <end position="288"/>
    </location>
</feature>
<name>A4GJL9_9BACT</name>
<dbReference type="InterPro" id="IPR051715">
    <property type="entry name" value="Intimin-Invasin_domain"/>
</dbReference>
<evidence type="ECO:0000313" key="3">
    <source>
        <dbReference type="EMBL" id="ABL97314.1"/>
    </source>
</evidence>
<dbReference type="GO" id="GO:0009279">
    <property type="term" value="C:cell outer membrane"/>
    <property type="evidence" value="ECO:0007669"/>
    <property type="project" value="TreeGrafter"/>
</dbReference>
<comment type="similarity">
    <text evidence="1">Belongs to the intimin/invasin family.</text>
</comment>
<accession>A4GJL9</accession>
<dbReference type="EMBL" id="EF107102">
    <property type="protein sequence ID" value="ABL97314.1"/>
    <property type="molecule type" value="Genomic_DNA"/>
</dbReference>
<dbReference type="PANTHER" id="PTHR39576:SF2">
    <property type="entry name" value="ATTACHING AND EFFACING PROTEIN HOMOLOG-RELATED"/>
    <property type="match status" value="1"/>
</dbReference>
<sequence length="304" mass="33943">MSIFDTIYSMLKFRVYLYSILSIFLLIGISSASSLENRVTSYFNGLASSLGTSVSSLLGENSRVKYLDLNLGVQEHFKPTISLTNVNMISEYGNSAIFNQNSLNLHNNDQTINLGIGHRTLLNDDKVIFGLNLFFDYAFDDSHQRNGAGLEVLSSVFDLRSNIYDATSGIEAVSTSRDEEAMDGWDMRLDYHLPIKTNARLFVGLFEFENAAGSYEVEGEKYGLNVLSKNFDLEVGYIDDNKTGDGSFANLSYILPLSSKSSFSNNSSNYFEYTSVAERLYEPVKRENKIRVVSTTLNVKASGF</sequence>
<dbReference type="Gene3D" id="2.40.160.160">
    <property type="entry name" value="Inverse autotransporter, beta-domain"/>
    <property type="match status" value="1"/>
</dbReference>
<evidence type="ECO:0000259" key="2">
    <source>
        <dbReference type="Pfam" id="PF11924"/>
    </source>
</evidence>
<dbReference type="PANTHER" id="PTHR39576">
    <property type="entry name" value="ATTACHING AND EFFACING PROTEIN HOMOLOG-RELATED-RELATED"/>
    <property type="match status" value="1"/>
</dbReference>